<dbReference type="Proteomes" id="UP000825935">
    <property type="component" value="Chromosome 30"/>
</dbReference>
<reference evidence="1" key="1">
    <citation type="submission" date="2021-08" db="EMBL/GenBank/DDBJ databases">
        <title>WGS assembly of Ceratopteris richardii.</title>
        <authorList>
            <person name="Marchant D.B."/>
            <person name="Chen G."/>
            <person name="Jenkins J."/>
            <person name="Shu S."/>
            <person name="Leebens-Mack J."/>
            <person name="Grimwood J."/>
            <person name="Schmutz J."/>
            <person name="Soltis P."/>
            <person name="Soltis D."/>
            <person name="Chen Z.-H."/>
        </authorList>
    </citation>
    <scope>NUCLEOTIDE SEQUENCE</scope>
    <source>
        <strain evidence="1">Whitten #5841</strain>
        <tissue evidence="1">Leaf</tissue>
    </source>
</reference>
<evidence type="ECO:0000313" key="1">
    <source>
        <dbReference type="EMBL" id="KAH7290573.1"/>
    </source>
</evidence>
<proteinExistence type="predicted"/>
<accession>A0A8T2R4W0</accession>
<keyword evidence="2" id="KW-1185">Reference proteome</keyword>
<sequence length="121" mass="14033">MCIAHAHTEESHVNSIMNTQQFLIVVYLQVIKYRFLDFSLQQNFIGKDKWALNTTYNLFNGCRYPPSHSSPECRTRELLKNTTISLTRGDVSFILTDDRAEDNQFQVFDPGISFLPVHCML</sequence>
<comment type="caution">
    <text evidence="1">The sequence shown here is derived from an EMBL/GenBank/DDBJ whole genome shotgun (WGS) entry which is preliminary data.</text>
</comment>
<name>A0A8T2R4W0_CERRI</name>
<dbReference type="AlphaFoldDB" id="A0A8T2R4W0"/>
<gene>
    <name evidence="1" type="ORF">KP509_30G054500</name>
</gene>
<protein>
    <submittedName>
        <fullName evidence="1">Uncharacterized protein</fullName>
    </submittedName>
</protein>
<evidence type="ECO:0000313" key="2">
    <source>
        <dbReference type="Proteomes" id="UP000825935"/>
    </source>
</evidence>
<organism evidence="1 2">
    <name type="scientific">Ceratopteris richardii</name>
    <name type="common">Triangle waterfern</name>
    <dbReference type="NCBI Taxonomy" id="49495"/>
    <lineage>
        <taxon>Eukaryota</taxon>
        <taxon>Viridiplantae</taxon>
        <taxon>Streptophyta</taxon>
        <taxon>Embryophyta</taxon>
        <taxon>Tracheophyta</taxon>
        <taxon>Polypodiopsida</taxon>
        <taxon>Polypodiidae</taxon>
        <taxon>Polypodiales</taxon>
        <taxon>Pteridineae</taxon>
        <taxon>Pteridaceae</taxon>
        <taxon>Parkerioideae</taxon>
        <taxon>Ceratopteris</taxon>
    </lineage>
</organism>
<dbReference type="EMBL" id="CM035435">
    <property type="protein sequence ID" value="KAH7290573.1"/>
    <property type="molecule type" value="Genomic_DNA"/>
</dbReference>